<dbReference type="AlphaFoldDB" id="A0A932ZSW7"/>
<gene>
    <name evidence="1" type="ORF">HY618_00460</name>
</gene>
<proteinExistence type="predicted"/>
<sequence>MQNPKTTLPGYLVLGASVLSLAARLLSGGLDAAALQDLLAALAGLGLISARDGGH</sequence>
<dbReference type="Proteomes" id="UP000752292">
    <property type="component" value="Unassembled WGS sequence"/>
</dbReference>
<organism evidence="1 2">
    <name type="scientific">Tectimicrobiota bacterium</name>
    <dbReference type="NCBI Taxonomy" id="2528274"/>
    <lineage>
        <taxon>Bacteria</taxon>
        <taxon>Pseudomonadati</taxon>
        <taxon>Nitrospinota/Tectimicrobiota group</taxon>
        <taxon>Candidatus Tectimicrobiota</taxon>
    </lineage>
</organism>
<dbReference type="EMBL" id="JACQRX010000022">
    <property type="protein sequence ID" value="MBI4250905.1"/>
    <property type="molecule type" value="Genomic_DNA"/>
</dbReference>
<reference evidence="1" key="1">
    <citation type="submission" date="2020-07" db="EMBL/GenBank/DDBJ databases">
        <title>Huge and variable diversity of episymbiotic CPR bacteria and DPANN archaea in groundwater ecosystems.</title>
        <authorList>
            <person name="He C.Y."/>
            <person name="Keren R."/>
            <person name="Whittaker M."/>
            <person name="Farag I.F."/>
            <person name="Doudna J."/>
            <person name="Cate J.H.D."/>
            <person name="Banfield J.F."/>
        </authorList>
    </citation>
    <scope>NUCLEOTIDE SEQUENCE</scope>
    <source>
        <strain evidence="1">NC_groundwater_1370_Ag_S-0.2um_69_93</strain>
    </source>
</reference>
<comment type="caution">
    <text evidence="1">The sequence shown here is derived from an EMBL/GenBank/DDBJ whole genome shotgun (WGS) entry which is preliminary data.</text>
</comment>
<name>A0A932ZSW7_UNCTE</name>
<evidence type="ECO:0000313" key="1">
    <source>
        <dbReference type="EMBL" id="MBI4250905.1"/>
    </source>
</evidence>
<accession>A0A932ZSW7</accession>
<evidence type="ECO:0000313" key="2">
    <source>
        <dbReference type="Proteomes" id="UP000752292"/>
    </source>
</evidence>
<protein>
    <submittedName>
        <fullName evidence="1">Uncharacterized protein</fullName>
    </submittedName>
</protein>